<evidence type="ECO:0000256" key="1">
    <source>
        <dbReference type="SAM" id="MobiDB-lite"/>
    </source>
</evidence>
<accession>A0A427YXI4</accession>
<evidence type="ECO:0000313" key="3">
    <source>
        <dbReference type="Proteomes" id="UP000279259"/>
    </source>
</evidence>
<gene>
    <name evidence="2" type="ORF">EHS25_000876</name>
</gene>
<name>A0A427YXI4_9TREE</name>
<reference evidence="2 3" key="1">
    <citation type="submission" date="2018-11" db="EMBL/GenBank/DDBJ databases">
        <title>Genome sequence of Saitozyma podzolica DSM 27192.</title>
        <authorList>
            <person name="Aliyu H."/>
            <person name="Gorte O."/>
            <person name="Ochsenreither K."/>
        </authorList>
    </citation>
    <scope>NUCLEOTIDE SEQUENCE [LARGE SCALE GENOMIC DNA]</scope>
    <source>
        <strain evidence="2 3">DSM 27192</strain>
    </source>
</reference>
<sequence>MRGAGLKVWKGNGRSVLPPLPVLSGKVESSLVLRRLGHVLALPKALWQGELCRLEAEAHPCAAPHSIELIHRPQHRDPADDSLDTWTDRDSQVAAAILSTTSESILSAHIDHLNDSTTELPLSIKALEKLYGTSGPQYSFALGRKFLESRCGDQEDVEAWVNQVQAQYCELKLLKFDLDALCINVLLNGLPDRFGSFVDSLWTAEKNPSIEDIKISILRVNAGQLNCSNEKALAARTASLSLDSTTSLSAFYTGLKKSGKKPSKAHPCARCGFPTHWVVDCTKPTDANENWNNNKKKKGKGEQSNETAAPAQAIETTESSETAAFVADVVTSFDSNSIEQLFLTSDYSHLSPVARSNRWIID</sequence>
<feature type="region of interest" description="Disordered" evidence="1">
    <location>
        <begin position="288"/>
        <end position="316"/>
    </location>
</feature>
<keyword evidence="3" id="KW-1185">Reference proteome</keyword>
<organism evidence="2 3">
    <name type="scientific">Saitozyma podzolica</name>
    <dbReference type="NCBI Taxonomy" id="1890683"/>
    <lineage>
        <taxon>Eukaryota</taxon>
        <taxon>Fungi</taxon>
        <taxon>Dikarya</taxon>
        <taxon>Basidiomycota</taxon>
        <taxon>Agaricomycotina</taxon>
        <taxon>Tremellomycetes</taxon>
        <taxon>Tremellales</taxon>
        <taxon>Trimorphomycetaceae</taxon>
        <taxon>Saitozyma</taxon>
    </lineage>
</organism>
<comment type="caution">
    <text evidence="2">The sequence shown here is derived from an EMBL/GenBank/DDBJ whole genome shotgun (WGS) entry which is preliminary data.</text>
</comment>
<evidence type="ECO:0000313" key="2">
    <source>
        <dbReference type="EMBL" id="RSH95784.1"/>
    </source>
</evidence>
<dbReference type="Pfam" id="PF14223">
    <property type="entry name" value="Retrotran_gag_2"/>
    <property type="match status" value="1"/>
</dbReference>
<dbReference type="OrthoDB" id="2576566at2759"/>
<dbReference type="AlphaFoldDB" id="A0A427YXI4"/>
<protein>
    <submittedName>
        <fullName evidence="2">Uncharacterized protein</fullName>
    </submittedName>
</protein>
<proteinExistence type="predicted"/>
<dbReference type="STRING" id="1890683.A0A427YXI4"/>
<dbReference type="Proteomes" id="UP000279259">
    <property type="component" value="Unassembled WGS sequence"/>
</dbReference>
<dbReference type="EMBL" id="RSCD01000001">
    <property type="protein sequence ID" value="RSH95784.1"/>
    <property type="molecule type" value="Genomic_DNA"/>
</dbReference>